<dbReference type="Proteomes" id="UP000277928">
    <property type="component" value="Unassembled WGS sequence"/>
</dbReference>
<evidence type="ECO:0000313" key="4">
    <source>
        <dbReference type="EMBL" id="VDM91857.1"/>
    </source>
</evidence>
<dbReference type="OrthoDB" id="5818697at2759"/>
<proteinExistence type="predicted"/>
<organism evidence="4 5">
    <name type="scientific">Litomosoides sigmodontis</name>
    <name type="common">Filarial nematode worm</name>
    <dbReference type="NCBI Taxonomy" id="42156"/>
    <lineage>
        <taxon>Eukaryota</taxon>
        <taxon>Metazoa</taxon>
        <taxon>Ecdysozoa</taxon>
        <taxon>Nematoda</taxon>
        <taxon>Chromadorea</taxon>
        <taxon>Rhabditida</taxon>
        <taxon>Spirurina</taxon>
        <taxon>Spiruromorpha</taxon>
        <taxon>Filarioidea</taxon>
        <taxon>Onchocercidae</taxon>
        <taxon>Litomosoides</taxon>
    </lineage>
</organism>
<gene>
    <name evidence="2" type="ORF">NLS_LOCUS2251</name>
    <name evidence="3" type="ORF">NLS_LOCUS9508</name>
    <name evidence="4" type="ORF">NLS_LOCUS9510</name>
</gene>
<reference evidence="4 5" key="1">
    <citation type="submission" date="2018-08" db="EMBL/GenBank/DDBJ databases">
        <authorList>
            <person name="Laetsch R D."/>
            <person name="Stevens L."/>
            <person name="Kumar S."/>
            <person name="Blaxter L. M."/>
        </authorList>
    </citation>
    <scope>NUCLEOTIDE SEQUENCE [LARGE SCALE GENOMIC DNA]</scope>
</reference>
<accession>A0A3P7K5R6</accession>
<evidence type="ECO:0000313" key="3">
    <source>
        <dbReference type="EMBL" id="VDM91855.1"/>
    </source>
</evidence>
<dbReference type="OMA" id="RRCTRSY"/>
<keyword evidence="5" id="KW-1185">Reference proteome</keyword>
<protein>
    <submittedName>
        <fullName evidence="4">Uncharacterized protein</fullName>
    </submittedName>
</protein>
<evidence type="ECO:0000313" key="5">
    <source>
        <dbReference type="Proteomes" id="UP000277928"/>
    </source>
</evidence>
<dbReference type="EMBL" id="UYRX01000099">
    <property type="protein sequence ID" value="VDK73799.1"/>
    <property type="molecule type" value="Genomic_DNA"/>
</dbReference>
<dbReference type="AlphaFoldDB" id="A0A3P7K5R6"/>
<dbReference type="EMBL" id="UYRX01001652">
    <property type="protein sequence ID" value="VDM91855.1"/>
    <property type="molecule type" value="Genomic_DNA"/>
</dbReference>
<evidence type="ECO:0000256" key="1">
    <source>
        <dbReference type="SAM" id="MobiDB-lite"/>
    </source>
</evidence>
<feature type="compositionally biased region" description="Basic residues" evidence="1">
    <location>
        <begin position="1"/>
        <end position="16"/>
    </location>
</feature>
<feature type="region of interest" description="Disordered" evidence="1">
    <location>
        <begin position="1"/>
        <end position="30"/>
    </location>
</feature>
<sequence length="231" mass="26228">MGGKRCRKSGLSKRRIKQNENSPKRTKCEELAQLDDSSSNFTQKKINNNIHERDRFKAVRGDRDPRKPTAWRQLISMDIQRTARHFPTSSSSVANAPIVWNASSVIRHHASNYTQRVPLRAVRRVSSGQEEEDNRFSRDTYGDEVAEGHLNGQVAVALPDRQERSNANGSGTDECRTPLQSSKFYFKLCSAHAMAPKKPRCPRYCRITTKALVPFQLRPARGKNGPDYFLA</sequence>
<name>A0A3P7K5R6_LITSI</name>
<evidence type="ECO:0000313" key="2">
    <source>
        <dbReference type="EMBL" id="VDK73799.1"/>
    </source>
</evidence>
<dbReference type="EMBL" id="UYRX01001652">
    <property type="protein sequence ID" value="VDM91857.1"/>
    <property type="molecule type" value="Genomic_DNA"/>
</dbReference>